<evidence type="ECO:0000256" key="4">
    <source>
        <dbReference type="ARBA" id="ARBA00023136"/>
    </source>
</evidence>
<name>A0ABT3HEG1_9HYPH</name>
<accession>A0ABT3HEG1</accession>
<keyword evidence="2 6" id="KW-0812">Transmembrane</keyword>
<protein>
    <submittedName>
        <fullName evidence="8">Integral membrane protein</fullName>
    </submittedName>
</protein>
<keyword evidence="1" id="KW-1003">Cell membrane</keyword>
<evidence type="ECO:0000256" key="1">
    <source>
        <dbReference type="ARBA" id="ARBA00022475"/>
    </source>
</evidence>
<dbReference type="InterPro" id="IPR010445">
    <property type="entry name" value="LapA_dom"/>
</dbReference>
<keyword evidence="3 6" id="KW-1133">Transmembrane helix</keyword>
<feature type="domain" description="Lipopolysaccharide assembly protein A" evidence="7">
    <location>
        <begin position="24"/>
        <end position="83"/>
    </location>
</feature>
<dbReference type="Pfam" id="PF06305">
    <property type="entry name" value="LapA_dom"/>
    <property type="match status" value="1"/>
</dbReference>
<feature type="region of interest" description="Disordered" evidence="5">
    <location>
        <begin position="92"/>
        <end position="117"/>
    </location>
</feature>
<proteinExistence type="predicted"/>
<evidence type="ECO:0000256" key="3">
    <source>
        <dbReference type="ARBA" id="ARBA00022989"/>
    </source>
</evidence>
<comment type="caution">
    <text evidence="8">The sequence shown here is derived from an EMBL/GenBank/DDBJ whole genome shotgun (WGS) entry which is preliminary data.</text>
</comment>
<feature type="compositionally biased region" description="Basic and acidic residues" evidence="5">
    <location>
        <begin position="92"/>
        <end position="103"/>
    </location>
</feature>
<reference evidence="9" key="1">
    <citation type="submission" date="2023-07" db="EMBL/GenBank/DDBJ databases">
        <title>Genome sequencing of Purple Non-Sulfur Bacteria from various extreme environments.</title>
        <authorList>
            <person name="Mayer M."/>
        </authorList>
    </citation>
    <scope>NUCLEOTIDE SEQUENCE [LARGE SCALE GENOMIC DNA]</scope>
    <source>
        <strain evidence="9">DSM 17935</strain>
    </source>
</reference>
<gene>
    <name evidence="8" type="ORF">M2319_003139</name>
</gene>
<evidence type="ECO:0000313" key="9">
    <source>
        <dbReference type="Proteomes" id="UP001209755"/>
    </source>
</evidence>
<dbReference type="Proteomes" id="UP001209755">
    <property type="component" value="Unassembled WGS sequence"/>
</dbReference>
<evidence type="ECO:0000256" key="5">
    <source>
        <dbReference type="SAM" id="MobiDB-lite"/>
    </source>
</evidence>
<evidence type="ECO:0000313" key="8">
    <source>
        <dbReference type="EMBL" id="MCW2308790.1"/>
    </source>
</evidence>
<organism evidence="8 9">
    <name type="scientific">Rhodobium gokarnense</name>
    <dbReference type="NCBI Taxonomy" id="364296"/>
    <lineage>
        <taxon>Bacteria</taxon>
        <taxon>Pseudomonadati</taxon>
        <taxon>Pseudomonadota</taxon>
        <taxon>Alphaproteobacteria</taxon>
        <taxon>Hyphomicrobiales</taxon>
        <taxon>Rhodobiaceae</taxon>
        <taxon>Rhodobium</taxon>
    </lineage>
</organism>
<keyword evidence="9" id="KW-1185">Reference proteome</keyword>
<dbReference type="EMBL" id="JAOQNS010000009">
    <property type="protein sequence ID" value="MCW2308790.1"/>
    <property type="molecule type" value="Genomic_DNA"/>
</dbReference>
<keyword evidence="4 6" id="KW-0472">Membrane</keyword>
<sequence>MKRLLWLLVAIPVGIVVVVVAVANRQLVTLSLDPFATDAPALVVTLPLYMYLFAALFAGLILGGVGAWMKQGRWRREARERRYEAVHWHKEADQLREEKERARPGPALPSPSNRRAA</sequence>
<evidence type="ECO:0000259" key="7">
    <source>
        <dbReference type="Pfam" id="PF06305"/>
    </source>
</evidence>
<feature type="transmembrane region" description="Helical" evidence="6">
    <location>
        <begin position="49"/>
        <end position="69"/>
    </location>
</feature>
<dbReference type="RefSeq" id="WP_264602396.1">
    <property type="nucleotide sequence ID" value="NZ_JAOQNS010000009.1"/>
</dbReference>
<evidence type="ECO:0000256" key="2">
    <source>
        <dbReference type="ARBA" id="ARBA00022692"/>
    </source>
</evidence>
<evidence type="ECO:0000256" key="6">
    <source>
        <dbReference type="SAM" id="Phobius"/>
    </source>
</evidence>